<dbReference type="GO" id="GO:0030687">
    <property type="term" value="C:preribosome, large subunit precursor"/>
    <property type="evidence" value="ECO:0007669"/>
    <property type="project" value="TreeGrafter"/>
</dbReference>
<dbReference type="InterPro" id="IPR041661">
    <property type="entry name" value="ZN622/Rei1/Reh1_Znf-C2H2"/>
</dbReference>
<dbReference type="InterPro" id="IPR040025">
    <property type="entry name" value="Znf622/Rei1/Reh1"/>
</dbReference>
<gene>
    <name evidence="4" type="ORF">K504DRAFT_509584</name>
</gene>
<evidence type="ECO:0000313" key="5">
    <source>
        <dbReference type="Proteomes" id="UP000799428"/>
    </source>
</evidence>
<feature type="region of interest" description="Disordered" evidence="2">
    <location>
        <begin position="55"/>
        <end position="77"/>
    </location>
</feature>
<name>A0A6G1KQI6_9PLEO</name>
<evidence type="ECO:0000256" key="2">
    <source>
        <dbReference type="SAM" id="MobiDB-lite"/>
    </source>
</evidence>
<dbReference type="InterPro" id="IPR013087">
    <property type="entry name" value="Znf_C2H2_type"/>
</dbReference>
<keyword evidence="1" id="KW-0862">Zinc</keyword>
<dbReference type="PROSITE" id="PS00028">
    <property type="entry name" value="ZINC_FINGER_C2H2_1"/>
    <property type="match status" value="1"/>
</dbReference>
<keyword evidence="5" id="KW-1185">Reference proteome</keyword>
<accession>A0A6G1KQI6</accession>
<feature type="compositionally biased region" description="Acidic residues" evidence="2">
    <location>
        <begin position="66"/>
        <end position="75"/>
    </location>
</feature>
<keyword evidence="1" id="KW-0479">Metal-binding</keyword>
<evidence type="ECO:0000256" key="1">
    <source>
        <dbReference type="PROSITE-ProRule" id="PRU00042"/>
    </source>
</evidence>
<sequence>MANTQPYPCNTCSVAFETSELQRSHMREPCHVNNVKRRMVQLPALSVEQYEAQLEPLSQDDPPNNADDDQEETSDENNHAIPPIQCLFCPLGSITIDNYVRLATLTIDANLQHMRTAHGLFIPSPDRLVDMDTFLGYLSTVVFYYNTCLYCSTERNSLEGIQTHMRDKGHCMIDLDGDSELDEDGDGDGEEKESVRLTETEMRLPSGAMINSRRADAVQLRSKPALARSRKKGEAQASIWSDAPPCSAQANADRRISVRGEMGISGLSDAQKRGLQVTEKKLKKRETVARAAQRWAVEKVANKQKYFKVCDIDVSIHSLTDADCCDSPMSLDLRMDDRYAMEVTYPRRE</sequence>
<dbReference type="PANTHER" id="PTHR13182:SF8">
    <property type="entry name" value="CYTOPLASMIC 60S SUBUNIT BIOGENESIS FACTOR ZNF622"/>
    <property type="match status" value="1"/>
</dbReference>
<dbReference type="EMBL" id="MU005764">
    <property type="protein sequence ID" value="KAF2714587.1"/>
    <property type="molecule type" value="Genomic_DNA"/>
</dbReference>
<evidence type="ECO:0000259" key="3">
    <source>
        <dbReference type="PROSITE" id="PS50157"/>
    </source>
</evidence>
<organism evidence="4 5">
    <name type="scientific">Pleomassaria siparia CBS 279.74</name>
    <dbReference type="NCBI Taxonomy" id="1314801"/>
    <lineage>
        <taxon>Eukaryota</taxon>
        <taxon>Fungi</taxon>
        <taxon>Dikarya</taxon>
        <taxon>Ascomycota</taxon>
        <taxon>Pezizomycotina</taxon>
        <taxon>Dothideomycetes</taxon>
        <taxon>Pleosporomycetidae</taxon>
        <taxon>Pleosporales</taxon>
        <taxon>Pleomassariaceae</taxon>
        <taxon>Pleomassaria</taxon>
    </lineage>
</organism>
<dbReference type="Proteomes" id="UP000799428">
    <property type="component" value="Unassembled WGS sequence"/>
</dbReference>
<reference evidence="4" key="1">
    <citation type="journal article" date="2020" name="Stud. Mycol.">
        <title>101 Dothideomycetes genomes: a test case for predicting lifestyles and emergence of pathogens.</title>
        <authorList>
            <person name="Haridas S."/>
            <person name="Albert R."/>
            <person name="Binder M."/>
            <person name="Bloem J."/>
            <person name="Labutti K."/>
            <person name="Salamov A."/>
            <person name="Andreopoulos B."/>
            <person name="Baker S."/>
            <person name="Barry K."/>
            <person name="Bills G."/>
            <person name="Bluhm B."/>
            <person name="Cannon C."/>
            <person name="Castanera R."/>
            <person name="Culley D."/>
            <person name="Daum C."/>
            <person name="Ezra D."/>
            <person name="Gonzalez J."/>
            <person name="Henrissat B."/>
            <person name="Kuo A."/>
            <person name="Liang C."/>
            <person name="Lipzen A."/>
            <person name="Lutzoni F."/>
            <person name="Magnuson J."/>
            <person name="Mondo S."/>
            <person name="Nolan M."/>
            <person name="Ohm R."/>
            <person name="Pangilinan J."/>
            <person name="Park H.-J."/>
            <person name="Ramirez L."/>
            <person name="Alfaro M."/>
            <person name="Sun H."/>
            <person name="Tritt A."/>
            <person name="Yoshinaga Y."/>
            <person name="Zwiers L.-H."/>
            <person name="Turgeon B."/>
            <person name="Goodwin S."/>
            <person name="Spatafora J."/>
            <person name="Crous P."/>
            <person name="Grigoriev I."/>
        </authorList>
    </citation>
    <scope>NUCLEOTIDE SEQUENCE</scope>
    <source>
        <strain evidence="4">CBS 279.74</strain>
    </source>
</reference>
<dbReference type="GO" id="GO:0042273">
    <property type="term" value="P:ribosomal large subunit biogenesis"/>
    <property type="evidence" value="ECO:0007669"/>
    <property type="project" value="TreeGrafter"/>
</dbReference>
<dbReference type="GO" id="GO:0008270">
    <property type="term" value="F:zinc ion binding"/>
    <property type="evidence" value="ECO:0007669"/>
    <property type="project" value="UniProtKB-KW"/>
</dbReference>
<proteinExistence type="predicted"/>
<protein>
    <recommendedName>
        <fullName evidence="3">C2H2-type domain-containing protein</fullName>
    </recommendedName>
</protein>
<dbReference type="Pfam" id="PF12756">
    <property type="entry name" value="zf-C2H2_2"/>
    <property type="match status" value="1"/>
</dbReference>
<keyword evidence="1" id="KW-0863">Zinc-finger</keyword>
<dbReference type="AlphaFoldDB" id="A0A6G1KQI6"/>
<evidence type="ECO:0000313" key="4">
    <source>
        <dbReference type="EMBL" id="KAF2714587.1"/>
    </source>
</evidence>
<dbReference type="PROSITE" id="PS50157">
    <property type="entry name" value="ZINC_FINGER_C2H2_2"/>
    <property type="match status" value="1"/>
</dbReference>
<feature type="domain" description="C2H2-type" evidence="3">
    <location>
        <begin position="7"/>
        <end position="36"/>
    </location>
</feature>
<dbReference type="PANTHER" id="PTHR13182">
    <property type="entry name" value="ZINC FINGER PROTEIN 622"/>
    <property type="match status" value="1"/>
</dbReference>
<feature type="region of interest" description="Disordered" evidence="2">
    <location>
        <begin position="223"/>
        <end position="247"/>
    </location>
</feature>
<dbReference type="OrthoDB" id="19329at2759"/>